<reference evidence="2 3" key="1">
    <citation type="submission" date="2021-02" db="EMBL/GenBank/DDBJ databases">
        <title>Lysobacter arenosi sp. nov., isolated from soil of gangwondo yeongwol, south Korea.</title>
        <authorList>
            <person name="Kim K.R."/>
            <person name="Kim K.H."/>
            <person name="Jeon C.O."/>
        </authorList>
    </citation>
    <scope>NUCLEOTIDE SEQUENCE [LARGE SCALE GENOMIC DNA]</scope>
    <source>
        <strain evidence="2 3">R7</strain>
    </source>
</reference>
<feature type="chain" id="PRO_5045934053" evidence="1">
    <location>
        <begin position="24"/>
        <end position="299"/>
    </location>
</feature>
<name>A0ABX7R7M4_9GAMM</name>
<accession>A0ABX7R7M4</accession>
<dbReference type="InterPro" id="IPR021381">
    <property type="entry name" value="DUF3011"/>
</dbReference>
<evidence type="ECO:0000313" key="3">
    <source>
        <dbReference type="Proteomes" id="UP000663400"/>
    </source>
</evidence>
<feature type="signal peptide" evidence="1">
    <location>
        <begin position="1"/>
        <end position="23"/>
    </location>
</feature>
<dbReference type="Pfam" id="PF11218">
    <property type="entry name" value="DUF3011"/>
    <property type="match status" value="1"/>
</dbReference>
<keyword evidence="1" id="KW-0732">Signal</keyword>
<evidence type="ECO:0000256" key="1">
    <source>
        <dbReference type="SAM" id="SignalP"/>
    </source>
</evidence>
<sequence>MNRSIKPWLLALCLAVLAFPAAAQQRAYAPEDLRSLSYQDQIRVISMEYEEQSRGRRIPDDQLQFYLDQVNRSNWRFSQIKADIAESLGGAPPASSDTVVCESHNGRAQICRVPWSGDSTLVRQLSSAPCVEGRSWQSQRGQVYVGNNCWGEFAAAGPVPLPGPVGQSVTCESFNNQASICRVPWSGPSRLLRQSSGSQPCIEGQTWQSQDGQVYVGRGCRAVFVALGATQPVAPLPGTPSVVCSSVDARPKACQWPAGTGTPRLQQQLSSQPCVQGRTWGFTGSAIWVSQGCSGRFGY</sequence>
<gene>
    <name evidence="2" type="ORF">HIV01_009660</name>
</gene>
<dbReference type="EMBL" id="CP071517">
    <property type="protein sequence ID" value="QSX73528.1"/>
    <property type="molecule type" value="Genomic_DNA"/>
</dbReference>
<dbReference type="RefSeq" id="WP_200606723.1">
    <property type="nucleotide sequence ID" value="NZ_CP071517.1"/>
</dbReference>
<keyword evidence="3" id="KW-1185">Reference proteome</keyword>
<protein>
    <submittedName>
        <fullName evidence="2">DUF3011 domain-containing protein</fullName>
    </submittedName>
</protein>
<proteinExistence type="predicted"/>
<dbReference type="Proteomes" id="UP000663400">
    <property type="component" value="Chromosome"/>
</dbReference>
<evidence type="ECO:0000313" key="2">
    <source>
        <dbReference type="EMBL" id="QSX73528.1"/>
    </source>
</evidence>
<organism evidence="2 3">
    <name type="scientific">Lysobacter arenosi</name>
    <dbReference type="NCBI Taxonomy" id="2795387"/>
    <lineage>
        <taxon>Bacteria</taxon>
        <taxon>Pseudomonadati</taxon>
        <taxon>Pseudomonadota</taxon>
        <taxon>Gammaproteobacteria</taxon>
        <taxon>Lysobacterales</taxon>
        <taxon>Lysobacteraceae</taxon>
        <taxon>Lysobacter</taxon>
    </lineage>
</organism>